<dbReference type="InterPro" id="IPR010559">
    <property type="entry name" value="Sig_transdc_His_kin_internal"/>
</dbReference>
<reference evidence="2 3" key="1">
    <citation type="submission" date="2015-12" db="EMBL/GenBank/DDBJ databases">
        <title>Genome sequence of Mucilaginibacter gotjawali.</title>
        <authorList>
            <person name="Lee J.S."/>
            <person name="Lee K.C."/>
            <person name="Kim K.K."/>
            <person name="Lee B.W."/>
        </authorList>
    </citation>
    <scope>NUCLEOTIDE SEQUENCE [LARGE SCALE GENOMIC DNA]</scope>
    <source>
        <strain evidence="2 3">SA3-7</strain>
    </source>
</reference>
<dbReference type="GO" id="GO:0000155">
    <property type="term" value="F:phosphorelay sensor kinase activity"/>
    <property type="evidence" value="ECO:0007669"/>
    <property type="project" value="InterPro"/>
</dbReference>
<dbReference type="GO" id="GO:0016020">
    <property type="term" value="C:membrane"/>
    <property type="evidence" value="ECO:0007669"/>
    <property type="project" value="InterPro"/>
</dbReference>
<gene>
    <name evidence="2" type="primary">ypdA_2</name>
    <name evidence="2" type="ORF">MgSA37_00801</name>
</gene>
<dbReference type="InterPro" id="IPR036890">
    <property type="entry name" value="HATPase_C_sf"/>
</dbReference>
<keyword evidence="2" id="KW-0418">Kinase</keyword>
<dbReference type="OrthoDB" id="9792992at2"/>
<evidence type="ECO:0000259" key="1">
    <source>
        <dbReference type="Pfam" id="PF06580"/>
    </source>
</evidence>
<feature type="domain" description="Signal transduction histidine kinase internal region" evidence="1">
    <location>
        <begin position="170"/>
        <end position="246"/>
    </location>
</feature>
<evidence type="ECO:0000313" key="2">
    <source>
        <dbReference type="EMBL" id="BAU52639.1"/>
    </source>
</evidence>
<dbReference type="PANTHER" id="PTHR34220:SF7">
    <property type="entry name" value="SENSOR HISTIDINE KINASE YPDA"/>
    <property type="match status" value="1"/>
</dbReference>
<evidence type="ECO:0000313" key="3">
    <source>
        <dbReference type="Proteomes" id="UP000218263"/>
    </source>
</evidence>
<proteinExistence type="predicted"/>
<dbReference type="RefSeq" id="WP_096349941.1">
    <property type="nucleotide sequence ID" value="NZ_AP017313.1"/>
</dbReference>
<accession>A0A110B3M4</accession>
<dbReference type="EC" id="2.7.13.3" evidence="2"/>
<protein>
    <submittedName>
        <fullName evidence="2">Sensor histidine kinase YpdA</fullName>
        <ecNumber evidence="2">2.7.13.3</ecNumber>
    </submittedName>
</protein>
<name>A0A110B3M4_9SPHI</name>
<keyword evidence="3" id="KW-1185">Reference proteome</keyword>
<dbReference type="Gene3D" id="3.30.565.10">
    <property type="entry name" value="Histidine kinase-like ATPase, C-terminal domain"/>
    <property type="match status" value="1"/>
</dbReference>
<dbReference type="KEGG" id="mgot:MgSA37_00801"/>
<dbReference type="Pfam" id="PF06580">
    <property type="entry name" value="His_kinase"/>
    <property type="match status" value="1"/>
</dbReference>
<dbReference type="Proteomes" id="UP000218263">
    <property type="component" value="Chromosome"/>
</dbReference>
<dbReference type="AlphaFoldDB" id="A0A110B3M4"/>
<organism evidence="2 3">
    <name type="scientific">Mucilaginibacter gotjawali</name>
    <dbReference type="NCBI Taxonomy" id="1550579"/>
    <lineage>
        <taxon>Bacteria</taxon>
        <taxon>Pseudomonadati</taxon>
        <taxon>Bacteroidota</taxon>
        <taxon>Sphingobacteriia</taxon>
        <taxon>Sphingobacteriales</taxon>
        <taxon>Sphingobacteriaceae</taxon>
        <taxon>Mucilaginibacter</taxon>
    </lineage>
</organism>
<sequence>MIFTKSKSKLVTVIIHLLIWAVFGTIYFTQPLSWRISVPYQLWVKNGLILGLLVMAYYLNAIVLVPRFLLKNHTGLYLLIVLGVVAIVVFLNSYFDYWLNLHQLLDEAFHKMGPPRHHRGGHQWDISMIVAMISTCALVIGISTSIITIEKWQNDKQKHQEMEQDKISSELSFLKAQINPHFFFNTLNNIYALTLVNVETSRKAIHQLSRMMRYVLYDTQNTTTQLSQEIAFVKDYISLMQLRLTDAVKINYSSPATLRDVAIAPMIFLPFVENAFKHGVSATQPSYININISQQNSSVELKVVNTIIKEQNNNLEAGSGIGLNNTRRRLDLLYPGKYELKIEEDTAENIYSVHLTLHLS</sequence>
<keyword evidence="2" id="KW-0808">Transferase</keyword>
<dbReference type="EMBL" id="AP017313">
    <property type="protein sequence ID" value="BAU52639.1"/>
    <property type="molecule type" value="Genomic_DNA"/>
</dbReference>
<dbReference type="SUPFAM" id="SSF55874">
    <property type="entry name" value="ATPase domain of HSP90 chaperone/DNA topoisomerase II/histidine kinase"/>
    <property type="match status" value="1"/>
</dbReference>
<dbReference type="InterPro" id="IPR050640">
    <property type="entry name" value="Bact_2-comp_sensor_kinase"/>
</dbReference>
<dbReference type="PANTHER" id="PTHR34220">
    <property type="entry name" value="SENSOR HISTIDINE KINASE YPDA"/>
    <property type="match status" value="1"/>
</dbReference>